<gene>
    <name evidence="3" type="ORF">CO173_04730</name>
</gene>
<evidence type="ECO:0000256" key="1">
    <source>
        <dbReference type="SAM" id="Phobius"/>
    </source>
</evidence>
<proteinExistence type="predicted"/>
<dbReference type="InterPro" id="IPR043725">
    <property type="entry name" value="DUF5667"/>
</dbReference>
<dbReference type="Pfam" id="PF18915">
    <property type="entry name" value="DUF5667"/>
    <property type="match status" value="1"/>
</dbReference>
<evidence type="ECO:0000313" key="4">
    <source>
        <dbReference type="Proteomes" id="UP000231263"/>
    </source>
</evidence>
<keyword evidence="1" id="KW-0472">Membrane</keyword>
<accession>A0A2M7XCW8</accession>
<sequence length="370" mass="40691">MSKDFNEQFKSLQAELHASSKRDGAYDRMWKRVSTAIEDTDNVVSPATTLDYLQWLFFESISTPITIGAAMLVIVFGGFMTTVNAAQSLPGEALYSVKLATEKAQLKLSSLEHKAVLHTEFAGRRLEEASALNVSTDPAKTAQIKRTLDAYRSEVTQAGEDVRSLLNEKSTETMQVASAVDRKISVLNAEIDTRVQESDTNTLDIEDAKKATQAVSSSVVNVMMEEHETTSSNKLSDDIEKSFNTKLSDVQKKQSMVLGRLARIDEVVTVNKDLHIGGIVELRFAANETSVLMRSASDFAIAGGYRAAFDDLKVVDERLSEIANRIVAMEIVTTEFFANQKIEKLAEPVETEGQINSLRSDSTATSTISQ</sequence>
<reference evidence="4" key="1">
    <citation type="submission" date="2017-09" db="EMBL/GenBank/DDBJ databases">
        <title>Depth-based differentiation of microbial function through sediment-hosted aquifers and enrichment of novel symbionts in the deep terrestrial subsurface.</title>
        <authorList>
            <person name="Probst A.J."/>
            <person name="Ladd B."/>
            <person name="Jarett J.K."/>
            <person name="Geller-Mcgrath D.E."/>
            <person name="Sieber C.M.K."/>
            <person name="Emerson J.B."/>
            <person name="Anantharaman K."/>
            <person name="Thomas B.C."/>
            <person name="Malmstrom R."/>
            <person name="Stieglmeier M."/>
            <person name="Klingl A."/>
            <person name="Woyke T."/>
            <person name="Ryan C.M."/>
            <person name="Banfield J.F."/>
        </authorList>
    </citation>
    <scope>NUCLEOTIDE SEQUENCE [LARGE SCALE GENOMIC DNA]</scope>
</reference>
<dbReference type="AlphaFoldDB" id="A0A2M7XCW8"/>
<name>A0A2M7XCW8_9BACT</name>
<feature type="transmembrane region" description="Helical" evidence="1">
    <location>
        <begin position="55"/>
        <end position="79"/>
    </location>
</feature>
<evidence type="ECO:0000259" key="2">
    <source>
        <dbReference type="Pfam" id="PF18915"/>
    </source>
</evidence>
<protein>
    <recommendedName>
        <fullName evidence="2">DUF5667 domain-containing protein</fullName>
    </recommendedName>
</protein>
<dbReference type="Proteomes" id="UP000231263">
    <property type="component" value="Unassembled WGS sequence"/>
</dbReference>
<evidence type="ECO:0000313" key="3">
    <source>
        <dbReference type="EMBL" id="PJA45728.1"/>
    </source>
</evidence>
<keyword evidence="1" id="KW-1133">Transmembrane helix</keyword>
<keyword evidence="1" id="KW-0812">Transmembrane</keyword>
<dbReference type="EMBL" id="PFWT01000026">
    <property type="protein sequence ID" value="PJA45728.1"/>
    <property type="molecule type" value="Genomic_DNA"/>
</dbReference>
<comment type="caution">
    <text evidence="3">The sequence shown here is derived from an EMBL/GenBank/DDBJ whole genome shotgun (WGS) entry which is preliminary data.</text>
</comment>
<organism evidence="3 4">
    <name type="scientific">Candidatus Uhrbacteria bacterium CG_4_9_14_3_um_filter_41_35</name>
    <dbReference type="NCBI Taxonomy" id="1975034"/>
    <lineage>
        <taxon>Bacteria</taxon>
        <taxon>Candidatus Uhriibacteriota</taxon>
    </lineage>
</organism>
<feature type="domain" description="DUF5667" evidence="2">
    <location>
        <begin position="88"/>
        <end position="184"/>
    </location>
</feature>